<evidence type="ECO:0000256" key="1">
    <source>
        <dbReference type="SAM" id="SignalP"/>
    </source>
</evidence>
<evidence type="ECO:0008006" key="4">
    <source>
        <dbReference type="Google" id="ProtNLM"/>
    </source>
</evidence>
<organism evidence="2 3">
    <name type="scientific">Mucilaginibacter gracilis</name>
    <dbReference type="NCBI Taxonomy" id="423350"/>
    <lineage>
        <taxon>Bacteria</taxon>
        <taxon>Pseudomonadati</taxon>
        <taxon>Bacteroidota</taxon>
        <taxon>Sphingobacteriia</taxon>
        <taxon>Sphingobacteriales</taxon>
        <taxon>Sphingobacteriaceae</taxon>
        <taxon>Mucilaginibacter</taxon>
    </lineage>
</organism>
<feature type="signal peptide" evidence="1">
    <location>
        <begin position="1"/>
        <end position="21"/>
    </location>
</feature>
<sequence length="506" mass="55036">MKIKYMLTVAAIVAVTKSGFAQYSGDALKFSQFQTGSTARFKGLGNAGTAIGGDLSNISGNPAGLGFFTKSELSITPEFNNAQAKSTYFAGTTNTDNKAQSNNVNFNNASAVFYTRLNKPRGEDKTKGWLSINYGISYNRTNDFYANTTYGGKNANNSLVDRFTQLANTDPTATSDGSLQNWAYNQYLFEPTTAGSALPYQSNVHANIKPVDQINTTTNTGGQTAFNFSVGANYSNQLYLGFGIGVTSLRYNSTNTFSESGHQDFDNLDYNTQYAQNQTTKGTGINATFGAIYKPVDALRLGLSVTTPTWYVIDDDYSESLKTQYVGSSYYADGPADYPLSYSLRTPLKVSGGAAVFFKNYGFITADVDYLDYSSMRLDNSSTTADGYDNNTGGYDPTQDNSDIHKLYRSTVNAHIGGEARLTSQFAIRGGYGVQGSPYVNTAYQNNIRTISGGLGYRTGLYYIDATYSNVSGSESIYPYIISSASPYANIDRTYNNVFLTLGLRF</sequence>
<evidence type="ECO:0000313" key="3">
    <source>
        <dbReference type="Proteomes" id="UP000268007"/>
    </source>
</evidence>
<accession>A0A495J7Q5</accession>
<feature type="chain" id="PRO_5019713639" description="Long-subunit fatty acid transport protein" evidence="1">
    <location>
        <begin position="22"/>
        <end position="506"/>
    </location>
</feature>
<dbReference type="Gene3D" id="2.40.160.60">
    <property type="entry name" value="Outer membrane protein transport protein (OMPP1/FadL/TodX)"/>
    <property type="match status" value="1"/>
</dbReference>
<dbReference type="Proteomes" id="UP000268007">
    <property type="component" value="Unassembled WGS sequence"/>
</dbReference>
<dbReference type="EMBL" id="RBKU01000001">
    <property type="protein sequence ID" value="RKR84394.1"/>
    <property type="molecule type" value="Genomic_DNA"/>
</dbReference>
<gene>
    <name evidence="2" type="ORF">BDD43_4629</name>
</gene>
<keyword evidence="1" id="KW-0732">Signal</keyword>
<dbReference type="OrthoDB" id="9765571at2"/>
<protein>
    <recommendedName>
        <fullName evidence="4">Long-subunit fatty acid transport protein</fullName>
    </recommendedName>
</protein>
<dbReference type="AlphaFoldDB" id="A0A495J7Q5"/>
<dbReference type="RefSeq" id="WP_121199988.1">
    <property type="nucleotide sequence ID" value="NZ_RBKU01000001.1"/>
</dbReference>
<proteinExistence type="predicted"/>
<dbReference type="SUPFAM" id="SSF56935">
    <property type="entry name" value="Porins"/>
    <property type="match status" value="1"/>
</dbReference>
<name>A0A495J7Q5_9SPHI</name>
<comment type="caution">
    <text evidence="2">The sequence shown here is derived from an EMBL/GenBank/DDBJ whole genome shotgun (WGS) entry which is preliminary data.</text>
</comment>
<keyword evidence="3" id="KW-1185">Reference proteome</keyword>
<reference evidence="2 3" key="1">
    <citation type="submission" date="2018-10" db="EMBL/GenBank/DDBJ databases">
        <title>Genomic Encyclopedia of Archaeal and Bacterial Type Strains, Phase II (KMG-II): from individual species to whole genera.</title>
        <authorList>
            <person name="Goeker M."/>
        </authorList>
    </citation>
    <scope>NUCLEOTIDE SEQUENCE [LARGE SCALE GENOMIC DNA]</scope>
    <source>
        <strain evidence="2 3">DSM 18602</strain>
    </source>
</reference>
<evidence type="ECO:0000313" key="2">
    <source>
        <dbReference type="EMBL" id="RKR84394.1"/>
    </source>
</evidence>